<protein>
    <submittedName>
        <fullName evidence="1">Uncharacterized protein</fullName>
    </submittedName>
</protein>
<proteinExistence type="predicted"/>
<sequence>MGNWEWVIGITSVKSDESEFVAELPSFATTTKAKKTRFLG</sequence>
<evidence type="ECO:0000313" key="1">
    <source>
        <dbReference type="EMBL" id="CAA9315670.1"/>
    </source>
</evidence>
<name>A0A6J4KV99_9CYAN</name>
<organism evidence="1">
    <name type="scientific">uncultured Microcoleus sp</name>
    <dbReference type="NCBI Taxonomy" id="259945"/>
    <lineage>
        <taxon>Bacteria</taxon>
        <taxon>Bacillati</taxon>
        <taxon>Cyanobacteriota</taxon>
        <taxon>Cyanophyceae</taxon>
        <taxon>Oscillatoriophycideae</taxon>
        <taxon>Oscillatoriales</taxon>
        <taxon>Microcoleaceae</taxon>
        <taxon>Microcoleus</taxon>
        <taxon>environmental samples</taxon>
    </lineage>
</organism>
<accession>A0A6J4KV99</accession>
<dbReference type="AlphaFoldDB" id="A0A6J4KV99"/>
<gene>
    <name evidence="1" type="ORF">AVDCRST_MAG84-1051</name>
</gene>
<reference evidence="1" key="1">
    <citation type="submission" date="2020-02" db="EMBL/GenBank/DDBJ databases">
        <authorList>
            <person name="Meier V. D."/>
        </authorList>
    </citation>
    <scope>NUCLEOTIDE SEQUENCE</scope>
    <source>
        <strain evidence="1">AVDCRST_MAG84</strain>
    </source>
</reference>
<dbReference type="EMBL" id="CADCTZ010000159">
    <property type="protein sequence ID" value="CAA9315670.1"/>
    <property type="molecule type" value="Genomic_DNA"/>
</dbReference>